<evidence type="ECO:0000313" key="7">
    <source>
        <dbReference type="Proteomes" id="UP001162135"/>
    </source>
</evidence>
<dbReference type="InterPro" id="IPR001647">
    <property type="entry name" value="HTH_TetR"/>
</dbReference>
<dbReference type="SUPFAM" id="SSF46689">
    <property type="entry name" value="Homeodomain-like"/>
    <property type="match status" value="1"/>
</dbReference>
<reference evidence="6" key="1">
    <citation type="journal article" date="2015" name="Antonie Van Leeuwenhoek">
        <title>Comparative 16S rRNA signatures and multilocus sequence analysis for the genus Salinicola and description of Salinicola acroporae sp. nov., isolated from coral Acropora digitifera.</title>
        <authorList>
            <person name="Lepcha R.T."/>
            <person name="Poddar A."/>
            <person name="Schumann P."/>
            <person name="Das S.K."/>
        </authorList>
    </citation>
    <scope>NUCLEOTIDE SEQUENCE</scope>
    <source>
        <strain evidence="6">S4-41</strain>
    </source>
</reference>
<evidence type="ECO:0000313" key="6">
    <source>
        <dbReference type="EMBL" id="MDH4571410.1"/>
    </source>
</evidence>
<accession>A0ABT6I2H0</accession>
<reference evidence="6" key="2">
    <citation type="submission" date="2017-11" db="EMBL/GenBank/DDBJ databases">
        <authorList>
            <person name="Das S.K."/>
        </authorList>
    </citation>
    <scope>NUCLEOTIDE SEQUENCE</scope>
    <source>
        <strain evidence="6">S4-41</strain>
    </source>
</reference>
<keyword evidence="2 4" id="KW-0238">DNA-binding</keyword>
<evidence type="ECO:0000259" key="5">
    <source>
        <dbReference type="PROSITE" id="PS50977"/>
    </source>
</evidence>
<comment type="caution">
    <text evidence="6">The sequence shown here is derived from an EMBL/GenBank/DDBJ whole genome shotgun (WGS) entry which is preliminary data.</text>
</comment>
<keyword evidence="1" id="KW-0805">Transcription regulation</keyword>
<feature type="DNA-binding region" description="H-T-H motif" evidence="4">
    <location>
        <begin position="33"/>
        <end position="52"/>
    </location>
</feature>
<sequence>MSRVSKERAALNREAAVVAASALIREKGLNGIGVRELMASVGLTQGALSKQFGSKEQLAAEACRHAFESASEALSAAAGASDADQPRRLTAFYLEPKAADRSCPMAMLSSDAARCPQASAFRQAYDEGLSAMITDFTGNPPSRDRLALVAAWVGAALLINATQDEALILQIRQAVEQLSETIA</sequence>
<dbReference type="InterPro" id="IPR009057">
    <property type="entry name" value="Homeodomain-like_sf"/>
</dbReference>
<dbReference type="PANTHER" id="PTHR47506:SF7">
    <property type="entry name" value="TRANSCRIPTIONAL REGULATORY PROTEIN"/>
    <property type="match status" value="1"/>
</dbReference>
<dbReference type="InterPro" id="IPR036271">
    <property type="entry name" value="Tet_transcr_reg_TetR-rel_C_sf"/>
</dbReference>
<evidence type="ECO:0000256" key="1">
    <source>
        <dbReference type="ARBA" id="ARBA00023015"/>
    </source>
</evidence>
<organism evidence="6 7">
    <name type="scientific">Salinicola acroporae</name>
    <dbReference type="NCBI Taxonomy" id="1541440"/>
    <lineage>
        <taxon>Bacteria</taxon>
        <taxon>Pseudomonadati</taxon>
        <taxon>Pseudomonadota</taxon>
        <taxon>Gammaproteobacteria</taxon>
        <taxon>Oceanospirillales</taxon>
        <taxon>Halomonadaceae</taxon>
        <taxon>Salinicola</taxon>
    </lineage>
</organism>
<evidence type="ECO:0000256" key="2">
    <source>
        <dbReference type="ARBA" id="ARBA00023125"/>
    </source>
</evidence>
<dbReference type="Gene3D" id="1.10.357.10">
    <property type="entry name" value="Tetracycline Repressor, domain 2"/>
    <property type="match status" value="1"/>
</dbReference>
<dbReference type="EMBL" id="PGFS01000001">
    <property type="protein sequence ID" value="MDH4571410.1"/>
    <property type="molecule type" value="Genomic_DNA"/>
</dbReference>
<dbReference type="PROSITE" id="PS50977">
    <property type="entry name" value="HTH_TETR_2"/>
    <property type="match status" value="1"/>
</dbReference>
<dbReference type="Gene3D" id="1.10.10.60">
    <property type="entry name" value="Homeodomain-like"/>
    <property type="match status" value="1"/>
</dbReference>
<dbReference type="Proteomes" id="UP001162135">
    <property type="component" value="Unassembled WGS sequence"/>
</dbReference>
<dbReference type="SUPFAM" id="SSF48498">
    <property type="entry name" value="Tetracyclin repressor-like, C-terminal domain"/>
    <property type="match status" value="1"/>
</dbReference>
<dbReference type="PANTHER" id="PTHR47506">
    <property type="entry name" value="TRANSCRIPTIONAL REGULATORY PROTEIN"/>
    <property type="match status" value="1"/>
</dbReference>
<evidence type="ECO:0000256" key="3">
    <source>
        <dbReference type="ARBA" id="ARBA00023163"/>
    </source>
</evidence>
<protein>
    <submittedName>
        <fullName evidence="6">TetR family transcriptional regulator</fullName>
    </submittedName>
</protein>
<dbReference type="Pfam" id="PF00440">
    <property type="entry name" value="TetR_N"/>
    <property type="match status" value="1"/>
</dbReference>
<feature type="domain" description="HTH tetR-type" evidence="5">
    <location>
        <begin position="10"/>
        <end position="70"/>
    </location>
</feature>
<evidence type="ECO:0000256" key="4">
    <source>
        <dbReference type="PROSITE-ProRule" id="PRU00335"/>
    </source>
</evidence>
<gene>
    <name evidence="6" type="ORF">CUR86_02320</name>
</gene>
<keyword evidence="3" id="KW-0804">Transcription</keyword>
<dbReference type="RefSeq" id="WP_110715270.1">
    <property type="nucleotide sequence ID" value="NZ_PGFS01000001.1"/>
</dbReference>
<name>A0ABT6I2H0_9GAMM</name>
<proteinExistence type="predicted"/>
<keyword evidence="7" id="KW-1185">Reference proteome</keyword>